<keyword evidence="2" id="KW-1185">Reference proteome</keyword>
<dbReference type="Proteomes" id="UP001157418">
    <property type="component" value="Unassembled WGS sequence"/>
</dbReference>
<protein>
    <submittedName>
        <fullName evidence="1">Uncharacterized protein</fullName>
    </submittedName>
</protein>
<name>A0AAU9MDU1_9ASTR</name>
<dbReference type="AlphaFoldDB" id="A0AAU9MDU1"/>
<accession>A0AAU9MDU1</accession>
<organism evidence="1 2">
    <name type="scientific">Lactuca virosa</name>
    <dbReference type="NCBI Taxonomy" id="75947"/>
    <lineage>
        <taxon>Eukaryota</taxon>
        <taxon>Viridiplantae</taxon>
        <taxon>Streptophyta</taxon>
        <taxon>Embryophyta</taxon>
        <taxon>Tracheophyta</taxon>
        <taxon>Spermatophyta</taxon>
        <taxon>Magnoliopsida</taxon>
        <taxon>eudicotyledons</taxon>
        <taxon>Gunneridae</taxon>
        <taxon>Pentapetalae</taxon>
        <taxon>asterids</taxon>
        <taxon>campanulids</taxon>
        <taxon>Asterales</taxon>
        <taxon>Asteraceae</taxon>
        <taxon>Cichorioideae</taxon>
        <taxon>Cichorieae</taxon>
        <taxon>Lactucinae</taxon>
        <taxon>Lactuca</taxon>
    </lineage>
</organism>
<gene>
    <name evidence="1" type="ORF">LVIROSA_LOCUS10941</name>
</gene>
<comment type="caution">
    <text evidence="1">The sequence shown here is derived from an EMBL/GenBank/DDBJ whole genome shotgun (WGS) entry which is preliminary data.</text>
</comment>
<reference evidence="1 2" key="1">
    <citation type="submission" date="2022-01" db="EMBL/GenBank/DDBJ databases">
        <authorList>
            <person name="Xiong W."/>
            <person name="Schranz E."/>
        </authorList>
    </citation>
    <scope>NUCLEOTIDE SEQUENCE [LARGE SCALE GENOMIC DNA]</scope>
</reference>
<evidence type="ECO:0000313" key="1">
    <source>
        <dbReference type="EMBL" id="CAH1423671.1"/>
    </source>
</evidence>
<sequence>MKFLHISSSMAPTSIIILRQKTRSSVHNASVWPLSPDLTIKVSSMLDTQIILCVGATCSFFKKCAIDPLFYININLGTLIPKIKPKINNKKDDMVSTMIQPVGSALQSIKLGVEPPYIINDDDDEWGIKRSLQREESPFLTASCLSSLSVNGGVPGSPLRSLQLLKN</sequence>
<dbReference type="EMBL" id="CAKMRJ010001112">
    <property type="protein sequence ID" value="CAH1423671.1"/>
    <property type="molecule type" value="Genomic_DNA"/>
</dbReference>
<proteinExistence type="predicted"/>
<evidence type="ECO:0000313" key="2">
    <source>
        <dbReference type="Proteomes" id="UP001157418"/>
    </source>
</evidence>